<feature type="compositionally biased region" description="Basic and acidic residues" evidence="1">
    <location>
        <begin position="1"/>
        <end position="12"/>
    </location>
</feature>
<dbReference type="Pfam" id="PF11160">
    <property type="entry name" value="Hva1_TUDOR"/>
    <property type="match status" value="1"/>
</dbReference>
<organism evidence="3 4">
    <name type="scientific">Shinella oryzae</name>
    <dbReference type="NCBI Taxonomy" id="2871820"/>
    <lineage>
        <taxon>Bacteria</taxon>
        <taxon>Pseudomonadati</taxon>
        <taxon>Pseudomonadota</taxon>
        <taxon>Alphaproteobacteria</taxon>
        <taxon>Hyphomicrobiales</taxon>
        <taxon>Rhizobiaceae</taxon>
        <taxon>Shinella</taxon>
    </lineage>
</organism>
<gene>
    <name evidence="3" type="ORF">Q9315_22490</name>
</gene>
<evidence type="ECO:0000256" key="1">
    <source>
        <dbReference type="SAM" id="MobiDB-lite"/>
    </source>
</evidence>
<keyword evidence="3" id="KW-0614">Plasmid</keyword>
<evidence type="ECO:0000313" key="4">
    <source>
        <dbReference type="Proteomes" id="UP001225788"/>
    </source>
</evidence>
<accession>A0ABY9KDF1</accession>
<keyword evidence="4" id="KW-1185">Reference proteome</keyword>
<reference evidence="3 4" key="1">
    <citation type="submission" date="2023-08" db="EMBL/GenBank/DDBJ databases">
        <title>Pathogen: clinical or host-associated sample.</title>
        <authorList>
            <person name="Hergert J."/>
            <person name="Casey R."/>
            <person name="Wagner J."/>
            <person name="Young E.L."/>
            <person name="Oakeson K.F."/>
        </authorList>
    </citation>
    <scope>NUCLEOTIDE SEQUENCE [LARGE SCALE GENOMIC DNA]</scope>
    <source>
        <strain evidence="3 4">UPHL-collab-2</strain>
        <plasmid evidence="3 4">unnamed1</plasmid>
    </source>
</reference>
<name>A0ABY9KDF1_9HYPH</name>
<dbReference type="RefSeq" id="WP_306161338.1">
    <property type="nucleotide sequence ID" value="NZ_CP132315.1"/>
</dbReference>
<feature type="region of interest" description="Disordered" evidence="1">
    <location>
        <begin position="1"/>
        <end position="47"/>
    </location>
</feature>
<sequence>MEKSLSKGDKVEWSTSQGVTTGKVVKKQTTETKIKGHKVNASKSDPQYIVESLNSGKRAAHKPEQLHKA</sequence>
<dbReference type="EMBL" id="CP132315">
    <property type="protein sequence ID" value="WLS04952.1"/>
    <property type="molecule type" value="Genomic_DNA"/>
</dbReference>
<dbReference type="Proteomes" id="UP001225788">
    <property type="component" value="Plasmid unnamed1"/>
</dbReference>
<protein>
    <submittedName>
        <fullName evidence="3">DUF2945 domain-containing protein</fullName>
    </submittedName>
</protein>
<geneLocation type="plasmid" evidence="3 4">
    <name>unnamed1</name>
</geneLocation>
<proteinExistence type="predicted"/>
<dbReference type="InterPro" id="IPR021331">
    <property type="entry name" value="Hva1_TUDOR"/>
</dbReference>
<feature type="domain" description="Hypervirulence associated protein TUDOR" evidence="2">
    <location>
        <begin position="8"/>
        <end position="66"/>
    </location>
</feature>
<dbReference type="Gene3D" id="2.30.30.1060">
    <property type="match status" value="1"/>
</dbReference>
<feature type="compositionally biased region" description="Low complexity" evidence="1">
    <location>
        <begin position="14"/>
        <end position="23"/>
    </location>
</feature>
<evidence type="ECO:0000259" key="2">
    <source>
        <dbReference type="Pfam" id="PF11160"/>
    </source>
</evidence>
<evidence type="ECO:0000313" key="3">
    <source>
        <dbReference type="EMBL" id="WLS04952.1"/>
    </source>
</evidence>